<sequence>MGKQKVVIKVPMNEQKSRSKAMKIAVGVPAALALINIRFQAMGNSSTSATLLSSFLVTMVAAASVFAFTSTLIGLMLEGVHQAVATICIYAGLIWVVLGLFFMLATFVPERFVWLVWGSGGVLVVVLFPCQKYV</sequence>
<organism evidence="1 2">
    <name type="scientific">Rhododendron molle</name>
    <name type="common">Chinese azalea</name>
    <name type="synonym">Azalea mollis</name>
    <dbReference type="NCBI Taxonomy" id="49168"/>
    <lineage>
        <taxon>Eukaryota</taxon>
        <taxon>Viridiplantae</taxon>
        <taxon>Streptophyta</taxon>
        <taxon>Embryophyta</taxon>
        <taxon>Tracheophyta</taxon>
        <taxon>Spermatophyta</taxon>
        <taxon>Magnoliopsida</taxon>
        <taxon>eudicotyledons</taxon>
        <taxon>Gunneridae</taxon>
        <taxon>Pentapetalae</taxon>
        <taxon>asterids</taxon>
        <taxon>Ericales</taxon>
        <taxon>Ericaceae</taxon>
        <taxon>Ericoideae</taxon>
        <taxon>Rhodoreae</taxon>
        <taxon>Rhododendron</taxon>
    </lineage>
</organism>
<comment type="caution">
    <text evidence="1">The sequence shown here is derived from an EMBL/GenBank/DDBJ whole genome shotgun (WGS) entry which is preliminary data.</text>
</comment>
<gene>
    <name evidence="1" type="ORF">RHMOL_Rhmol06G0251100</name>
</gene>
<dbReference type="EMBL" id="CM046393">
    <property type="protein sequence ID" value="KAI8552241.1"/>
    <property type="molecule type" value="Genomic_DNA"/>
</dbReference>
<protein>
    <submittedName>
        <fullName evidence="1">Uncharacterized protein</fullName>
    </submittedName>
</protein>
<dbReference type="Proteomes" id="UP001062846">
    <property type="component" value="Chromosome 6"/>
</dbReference>
<evidence type="ECO:0000313" key="2">
    <source>
        <dbReference type="Proteomes" id="UP001062846"/>
    </source>
</evidence>
<reference evidence="1" key="1">
    <citation type="submission" date="2022-02" db="EMBL/GenBank/DDBJ databases">
        <title>Plant Genome Project.</title>
        <authorList>
            <person name="Zhang R.-G."/>
        </authorList>
    </citation>
    <scope>NUCLEOTIDE SEQUENCE</scope>
    <source>
        <strain evidence="1">AT1</strain>
    </source>
</reference>
<keyword evidence="2" id="KW-1185">Reference proteome</keyword>
<name>A0ACC0NGV7_RHOML</name>
<accession>A0ACC0NGV7</accession>
<evidence type="ECO:0000313" key="1">
    <source>
        <dbReference type="EMBL" id="KAI8552241.1"/>
    </source>
</evidence>
<proteinExistence type="predicted"/>